<dbReference type="SUPFAM" id="SSF52540">
    <property type="entry name" value="P-loop containing nucleoside triphosphate hydrolases"/>
    <property type="match status" value="1"/>
</dbReference>
<dbReference type="AlphaFoldDB" id="A8M8P8"/>
<dbReference type="RefSeq" id="WP_012186336.1">
    <property type="nucleotide sequence ID" value="NC_009954.1"/>
</dbReference>
<keyword evidence="1" id="KW-0418">Kinase</keyword>
<gene>
    <name evidence="1" type="ordered locus">Cmaq_1290</name>
</gene>
<dbReference type="eggNOG" id="arCOG01038">
    <property type="taxonomic scope" value="Archaea"/>
</dbReference>
<accession>A8M8P8</accession>
<dbReference type="KEGG" id="cma:Cmaq_1290"/>
<reference evidence="1 2" key="1">
    <citation type="submission" date="2007-10" db="EMBL/GenBank/DDBJ databases">
        <title>Complete sequence of Caldivirga maquilingensis IC-167.</title>
        <authorList>
            <consortium name="US DOE Joint Genome Institute"/>
            <person name="Copeland A."/>
            <person name="Lucas S."/>
            <person name="Lapidus A."/>
            <person name="Barry K."/>
            <person name="Glavina del Rio T."/>
            <person name="Dalin E."/>
            <person name="Tice H."/>
            <person name="Pitluck S."/>
            <person name="Saunders E."/>
            <person name="Brettin T."/>
            <person name="Bruce D."/>
            <person name="Detter J.C."/>
            <person name="Han C."/>
            <person name="Schmutz J."/>
            <person name="Larimer F."/>
            <person name="Land M."/>
            <person name="Hauser L."/>
            <person name="Kyrpides N."/>
            <person name="Ivanova N."/>
            <person name="Biddle J.F."/>
            <person name="Zhang Z."/>
            <person name="Fitz-Gibbon S.T."/>
            <person name="Lowe T.M."/>
            <person name="Saltikov C."/>
            <person name="House C.H."/>
            <person name="Richardson P."/>
        </authorList>
    </citation>
    <scope>NUCLEOTIDE SEQUENCE [LARGE SCALE GENOMIC DNA]</scope>
    <source>
        <strain evidence="2">ATCC 700844 / DSM 13496 / JCM 10307 / IC-167</strain>
    </source>
</reference>
<proteinExistence type="predicted"/>
<evidence type="ECO:0000313" key="1">
    <source>
        <dbReference type="EMBL" id="ABW02117.1"/>
    </source>
</evidence>
<dbReference type="GO" id="GO:0016301">
    <property type="term" value="F:kinase activity"/>
    <property type="evidence" value="ECO:0007669"/>
    <property type="project" value="UniProtKB-KW"/>
</dbReference>
<name>A8M8P8_CALMQ</name>
<dbReference type="Pfam" id="PF13238">
    <property type="entry name" value="AAA_18"/>
    <property type="match status" value="1"/>
</dbReference>
<sequence length="191" mass="21171">MKILVTGVAKSGKSTILGILSELGYKVINASDLLLGSGCVKWNEDYQSFDITDKDCAADLVNKSILNCGVNCALESIAYELVDPGYVDLVMVIRRDPIQLYEEYSRLGWPCVKIFNNTVSEVTGSHVNDIESLFNGKVRQLVFTGNIDELRGKVLMVINNKLSEEVDWLVKYGGDERLHSILMSIEACLTT</sequence>
<keyword evidence="1" id="KW-0808">Transferase</keyword>
<dbReference type="STRING" id="397948.Cmaq_1290"/>
<organism evidence="1 2">
    <name type="scientific">Caldivirga maquilingensis (strain ATCC 700844 / DSM 13496 / JCM 10307 / IC-167)</name>
    <dbReference type="NCBI Taxonomy" id="397948"/>
    <lineage>
        <taxon>Archaea</taxon>
        <taxon>Thermoproteota</taxon>
        <taxon>Thermoprotei</taxon>
        <taxon>Thermoproteales</taxon>
        <taxon>Thermoproteaceae</taxon>
        <taxon>Caldivirga</taxon>
    </lineage>
</organism>
<dbReference type="InterPro" id="IPR027417">
    <property type="entry name" value="P-loop_NTPase"/>
</dbReference>
<dbReference type="Gene3D" id="3.40.50.300">
    <property type="entry name" value="P-loop containing nucleotide triphosphate hydrolases"/>
    <property type="match status" value="1"/>
</dbReference>
<protein>
    <submittedName>
        <fullName evidence="1">Nucleotide kinase-like protein</fullName>
    </submittedName>
</protein>
<dbReference type="HOGENOM" id="CLU_079096_0_0_2"/>
<dbReference type="Proteomes" id="UP000001137">
    <property type="component" value="Chromosome"/>
</dbReference>
<dbReference type="GeneID" id="5709971"/>
<keyword evidence="2" id="KW-1185">Reference proteome</keyword>
<evidence type="ECO:0000313" key="2">
    <source>
        <dbReference type="Proteomes" id="UP000001137"/>
    </source>
</evidence>
<dbReference type="EMBL" id="CP000852">
    <property type="protein sequence ID" value="ABW02117.1"/>
    <property type="molecule type" value="Genomic_DNA"/>
</dbReference>
<dbReference type="OrthoDB" id="8730at2157"/>